<keyword evidence="7" id="KW-1185">Reference proteome</keyword>
<evidence type="ECO:0000313" key="6">
    <source>
        <dbReference type="EMBL" id="CBY82400.1"/>
    </source>
</evidence>
<organism evidence="6 7">
    <name type="scientific">Helicobacter felis (strain ATCC 49179 / CCUG 28539 / NCTC 12436 / CS1)</name>
    <dbReference type="NCBI Taxonomy" id="936155"/>
    <lineage>
        <taxon>Bacteria</taxon>
        <taxon>Pseudomonadati</taxon>
        <taxon>Campylobacterota</taxon>
        <taxon>Epsilonproteobacteria</taxon>
        <taxon>Campylobacterales</taxon>
        <taxon>Helicobacteraceae</taxon>
        <taxon>Helicobacter</taxon>
    </lineage>
</organism>
<protein>
    <recommendedName>
        <fullName evidence="2">beta-lactamase</fullName>
        <ecNumber evidence="2">3.5.2.6</ecNumber>
    </recommendedName>
</protein>
<evidence type="ECO:0000256" key="3">
    <source>
        <dbReference type="ARBA" id="ARBA00023157"/>
    </source>
</evidence>
<evidence type="ECO:0000256" key="1">
    <source>
        <dbReference type="ARBA" id="ARBA00001526"/>
    </source>
</evidence>
<evidence type="ECO:0000256" key="4">
    <source>
        <dbReference type="ARBA" id="ARBA00023251"/>
    </source>
</evidence>
<dbReference type="GO" id="GO:0046677">
    <property type="term" value="P:response to antibiotic"/>
    <property type="evidence" value="ECO:0007669"/>
    <property type="project" value="UniProtKB-KW"/>
</dbReference>
<reference evidence="6 7" key="1">
    <citation type="journal article" date="2011" name="Genome Biol. Evol.">
        <title>Comparative whole genome sequence analysis of the carcinogenic bacterial model pathogen Helicobacter felis.</title>
        <authorList>
            <person name="Arnold I.C."/>
            <person name="Zigova Z."/>
            <person name="Holden M."/>
            <person name="Lawley T.D."/>
            <person name="Rad R."/>
            <person name="Dougan G."/>
            <person name="Falkow S."/>
            <person name="Bentley S.D."/>
            <person name="Muller A."/>
        </authorList>
    </citation>
    <scope>NUCLEOTIDE SEQUENCE [LARGE SCALE GENOMIC DNA]</scope>
    <source>
        <strain evidence="7">ATCC 49179 / CCUG 28539 / NCTC 12436 / CS1</strain>
    </source>
</reference>
<feature type="region of interest" description="Disordered" evidence="5">
    <location>
        <begin position="138"/>
        <end position="167"/>
    </location>
</feature>
<comment type="catalytic activity">
    <reaction evidence="1">
        <text>a beta-lactam + H2O = a substituted beta-amino acid</text>
        <dbReference type="Rhea" id="RHEA:20401"/>
        <dbReference type="ChEBI" id="CHEBI:15377"/>
        <dbReference type="ChEBI" id="CHEBI:35627"/>
        <dbReference type="ChEBI" id="CHEBI:140347"/>
        <dbReference type="EC" id="3.5.2.6"/>
    </reaction>
</comment>
<dbReference type="InterPro" id="IPR050767">
    <property type="entry name" value="Sel1_AlgK"/>
</dbReference>
<dbReference type="SUPFAM" id="SSF81901">
    <property type="entry name" value="HCP-like"/>
    <property type="match status" value="2"/>
</dbReference>
<dbReference type="PANTHER" id="PTHR11102">
    <property type="entry name" value="SEL-1-LIKE PROTEIN"/>
    <property type="match status" value="1"/>
</dbReference>
<proteinExistence type="predicted"/>
<dbReference type="KEGG" id="hfe:HFELIS_03160"/>
<evidence type="ECO:0000256" key="5">
    <source>
        <dbReference type="SAM" id="MobiDB-lite"/>
    </source>
</evidence>
<evidence type="ECO:0000256" key="2">
    <source>
        <dbReference type="ARBA" id="ARBA00012865"/>
    </source>
</evidence>
<sequence length="581" mass="65256">MQHAHSQLSQQLKATKRAHRLFSSLVEDVAGGGGINALQEEINDLGTKFNQLLDTLNTFNKVLEEAYQQNAEDDPDLEDSLMQFKKVKVKINTHLGALNNPQESAPTLEHIKGLAKPLEDLEVLLEVLQANHKTWFENKAEQNSTQETPKAQPQNTTSTNDNTPQVKPLWKYGSNTLQAFQDYMKAKDLGSAGAWLELGKMSAEGIVLVPDNNVAMRCFEKAIELGSVQAMVELGKLYMENGDTQVLEYGSGEAISGQDVVNALKPLGDDVESEDYLEILKVCQVFKDKSVFGCEQKAKELFEKAVSLGEGRGYLGLAEIFMWDDEDRAKEYYNQAIRLLKPQAEKGDGEAYALMGEALKESAGFSNQESMQFYHRAIDLGYADGYSYLADFVYANMLGSGYTEAEKEEKRNTYYKQGAKLGSGECARGLRPSMENLPYEGRDSLEDFELAVDQSIEFMDRLMECLKLQEFVALHCRHHRVLLSFLYGLSLARAINMRIGLGEIKRYQPLLELAKSKVYKIADALVRPNTWFAESAGKNRNYFDGLFRLIHSDLRVFAKPYDNCYKKVNAEGIVKTHVVIG</sequence>
<keyword evidence="3" id="KW-1015">Disulfide bond</keyword>
<dbReference type="EC" id="3.5.2.6" evidence="2"/>
<accession>E7A8R3</accession>
<dbReference type="RefSeq" id="WP_013468772.1">
    <property type="nucleotide sequence ID" value="NC_014810.2"/>
</dbReference>
<evidence type="ECO:0000313" key="7">
    <source>
        <dbReference type="Proteomes" id="UP000007934"/>
    </source>
</evidence>
<dbReference type="SMART" id="SM00671">
    <property type="entry name" value="SEL1"/>
    <property type="match status" value="2"/>
</dbReference>
<dbReference type="InterPro" id="IPR011990">
    <property type="entry name" value="TPR-like_helical_dom_sf"/>
</dbReference>
<feature type="compositionally biased region" description="Polar residues" evidence="5">
    <location>
        <begin position="141"/>
        <end position="165"/>
    </location>
</feature>
<dbReference type="STRING" id="936155.HFELIS_03160"/>
<dbReference type="AlphaFoldDB" id="E7A8R3"/>
<dbReference type="PANTHER" id="PTHR11102:SF160">
    <property type="entry name" value="ERAD-ASSOCIATED E3 UBIQUITIN-PROTEIN LIGASE COMPONENT HRD3"/>
    <property type="match status" value="1"/>
</dbReference>
<dbReference type="InterPro" id="IPR006597">
    <property type="entry name" value="Sel1-like"/>
</dbReference>
<dbReference type="EMBL" id="FQ670179">
    <property type="protein sequence ID" value="CBY82400.1"/>
    <property type="molecule type" value="Genomic_DNA"/>
</dbReference>
<dbReference type="Gene3D" id="1.25.40.10">
    <property type="entry name" value="Tetratricopeptide repeat domain"/>
    <property type="match status" value="1"/>
</dbReference>
<keyword evidence="4" id="KW-0046">Antibiotic resistance</keyword>
<dbReference type="Proteomes" id="UP000007934">
    <property type="component" value="Chromosome"/>
</dbReference>
<name>E7A8R3_HELFC</name>
<dbReference type="GeneID" id="36134614"/>
<dbReference type="HOGENOM" id="CLU_495890_0_0_7"/>
<gene>
    <name evidence="6" type="ordered locus">Hfelis_03160</name>
</gene>
<dbReference type="GO" id="GO:0008800">
    <property type="term" value="F:beta-lactamase activity"/>
    <property type="evidence" value="ECO:0007669"/>
    <property type="project" value="UniProtKB-EC"/>
</dbReference>
<dbReference type="OrthoDB" id="5329099at2"/>